<evidence type="ECO:0000256" key="1">
    <source>
        <dbReference type="ARBA" id="ARBA00004651"/>
    </source>
</evidence>
<keyword evidence="4" id="KW-1003">Cell membrane</keyword>
<keyword evidence="3" id="KW-0813">Transport</keyword>
<comment type="caution">
    <text evidence="9">The sequence shown here is derived from an EMBL/GenBank/DDBJ whole genome shotgun (WGS) entry which is preliminary data.</text>
</comment>
<keyword evidence="6 8" id="KW-1133">Transmembrane helix</keyword>
<evidence type="ECO:0000313" key="10">
    <source>
        <dbReference type="Proteomes" id="UP000568106"/>
    </source>
</evidence>
<dbReference type="Gene3D" id="1.20.58.340">
    <property type="entry name" value="Magnesium transport protein CorA, transmembrane region"/>
    <property type="match status" value="2"/>
</dbReference>
<dbReference type="CDD" id="cd12822">
    <property type="entry name" value="TmCorA-like"/>
    <property type="match status" value="1"/>
</dbReference>
<dbReference type="GO" id="GO:0005886">
    <property type="term" value="C:plasma membrane"/>
    <property type="evidence" value="ECO:0007669"/>
    <property type="project" value="UniProtKB-SubCell"/>
</dbReference>
<sequence>MPWYQLNDANDPKLDALAKQYNLHPLHLEDTRNEDEGVKVDSGAAYTFAVFKPVRLVPDPDNPGEEMPSFSPIDIFAGKDFLITVSDPTCPTTEQALARARRDGDDEHPGKLVSLILDTIVDLYFPAIDHFDDRIDQLEDKVFDDPSPEILQAVFAIKRELIDLRRVLVNTRDAALHLQRDPNTIIDADNQPYVRDTYDHIARLLDSVETQRDLLNNTLDIYLSSVSNRTNEVMKVLTVLGTIVLPVLAISGIYGMNLKGLPFEDSPHGAEWVGGITVVATAVLLFILRKLNWL</sequence>
<evidence type="ECO:0000256" key="3">
    <source>
        <dbReference type="ARBA" id="ARBA00022448"/>
    </source>
</evidence>
<proteinExistence type="inferred from homology"/>
<evidence type="ECO:0000256" key="6">
    <source>
        <dbReference type="ARBA" id="ARBA00022989"/>
    </source>
</evidence>
<comment type="subcellular location">
    <subcellularLocation>
        <location evidence="1">Cell membrane</location>
        <topology evidence="1">Multi-pass membrane protein</topology>
    </subcellularLocation>
</comment>
<dbReference type="GO" id="GO:0000287">
    <property type="term" value="F:magnesium ion binding"/>
    <property type="evidence" value="ECO:0007669"/>
    <property type="project" value="TreeGrafter"/>
</dbReference>
<keyword evidence="7 8" id="KW-0472">Membrane</keyword>
<dbReference type="GO" id="GO:0015095">
    <property type="term" value="F:magnesium ion transmembrane transporter activity"/>
    <property type="evidence" value="ECO:0007669"/>
    <property type="project" value="TreeGrafter"/>
</dbReference>
<dbReference type="GO" id="GO:0050897">
    <property type="term" value="F:cobalt ion binding"/>
    <property type="evidence" value="ECO:0007669"/>
    <property type="project" value="TreeGrafter"/>
</dbReference>
<dbReference type="SUPFAM" id="SSF144083">
    <property type="entry name" value="Magnesium transport protein CorA, transmembrane region"/>
    <property type="match status" value="1"/>
</dbReference>
<dbReference type="InterPro" id="IPR045863">
    <property type="entry name" value="CorA_TM1_TM2"/>
</dbReference>
<evidence type="ECO:0000256" key="8">
    <source>
        <dbReference type="SAM" id="Phobius"/>
    </source>
</evidence>
<dbReference type="PANTHER" id="PTHR46494">
    <property type="entry name" value="CORA FAMILY METAL ION TRANSPORTER (EUROFUNG)"/>
    <property type="match status" value="1"/>
</dbReference>
<dbReference type="FunFam" id="1.20.58.340:FF:000012">
    <property type="entry name" value="Magnesium transport protein CorA"/>
    <property type="match status" value="1"/>
</dbReference>
<dbReference type="PANTHER" id="PTHR46494:SF1">
    <property type="entry name" value="CORA FAMILY METAL ION TRANSPORTER (EUROFUNG)"/>
    <property type="match status" value="1"/>
</dbReference>
<evidence type="ECO:0000313" key="9">
    <source>
        <dbReference type="EMBL" id="MBB5318397.1"/>
    </source>
</evidence>
<evidence type="ECO:0000256" key="4">
    <source>
        <dbReference type="ARBA" id="ARBA00022475"/>
    </source>
</evidence>
<reference evidence="9" key="1">
    <citation type="submission" date="2020-08" db="EMBL/GenBank/DDBJ databases">
        <title>Genomic Encyclopedia of Type Strains, Phase IV (KMG-V): Genome sequencing to study the core and pangenomes of soil and plant-associated prokaryotes.</title>
        <authorList>
            <person name="Whitman W."/>
        </authorList>
    </citation>
    <scope>NUCLEOTIDE SEQUENCE [LARGE SCALE GENOMIC DNA]</scope>
    <source>
        <strain evidence="9">M8UP27</strain>
    </source>
</reference>
<comment type="similarity">
    <text evidence="2">Belongs to the CorA metal ion transporter (MIT) (TC 1.A.35) family.</text>
</comment>
<feature type="transmembrane region" description="Helical" evidence="8">
    <location>
        <begin position="236"/>
        <end position="257"/>
    </location>
</feature>
<dbReference type="InterPro" id="IPR002523">
    <property type="entry name" value="MgTranspt_CorA/ZnTranspt_ZntB"/>
</dbReference>
<evidence type="ECO:0000256" key="7">
    <source>
        <dbReference type="ARBA" id="ARBA00023136"/>
    </source>
</evidence>
<dbReference type="Gene3D" id="3.30.460.20">
    <property type="entry name" value="CorA soluble domain-like"/>
    <property type="match status" value="1"/>
</dbReference>
<name>A0A7W8IJT4_9BACT</name>
<feature type="transmembrane region" description="Helical" evidence="8">
    <location>
        <begin position="269"/>
        <end position="288"/>
    </location>
</feature>
<evidence type="ECO:0000256" key="2">
    <source>
        <dbReference type="ARBA" id="ARBA00009765"/>
    </source>
</evidence>
<evidence type="ECO:0000256" key="5">
    <source>
        <dbReference type="ARBA" id="ARBA00022692"/>
    </source>
</evidence>
<dbReference type="Pfam" id="PF01544">
    <property type="entry name" value="CorA"/>
    <property type="match status" value="1"/>
</dbReference>
<dbReference type="InterPro" id="IPR045861">
    <property type="entry name" value="CorA_cytoplasmic_dom"/>
</dbReference>
<organism evidence="9 10">
    <name type="scientific">Tunturiibacter empetritectus</name>
    <dbReference type="NCBI Taxonomy" id="3069691"/>
    <lineage>
        <taxon>Bacteria</taxon>
        <taxon>Pseudomonadati</taxon>
        <taxon>Acidobacteriota</taxon>
        <taxon>Terriglobia</taxon>
        <taxon>Terriglobales</taxon>
        <taxon>Acidobacteriaceae</taxon>
        <taxon>Tunturiibacter</taxon>
    </lineage>
</organism>
<keyword evidence="5 8" id="KW-0812">Transmembrane</keyword>
<keyword evidence="10" id="KW-1185">Reference proteome</keyword>
<gene>
    <name evidence="9" type="ORF">HDF09_003094</name>
</gene>
<dbReference type="Proteomes" id="UP000568106">
    <property type="component" value="Unassembled WGS sequence"/>
</dbReference>
<dbReference type="SUPFAM" id="SSF143865">
    <property type="entry name" value="CorA soluble domain-like"/>
    <property type="match status" value="1"/>
</dbReference>
<dbReference type="EMBL" id="JACHDY010000004">
    <property type="protein sequence ID" value="MBB5318397.1"/>
    <property type="molecule type" value="Genomic_DNA"/>
</dbReference>
<dbReference type="AlphaFoldDB" id="A0A7W8IJT4"/>
<dbReference type="GO" id="GO:0015087">
    <property type="term" value="F:cobalt ion transmembrane transporter activity"/>
    <property type="evidence" value="ECO:0007669"/>
    <property type="project" value="TreeGrafter"/>
</dbReference>
<accession>A0A7W8IJT4</accession>
<protein>
    <submittedName>
        <fullName evidence="9">Magnesium transporter</fullName>
    </submittedName>
</protein>